<dbReference type="InterPro" id="IPR035986">
    <property type="entry name" value="PKD_dom_sf"/>
</dbReference>
<dbReference type="Proteomes" id="UP000486602">
    <property type="component" value="Unassembled WGS sequence"/>
</dbReference>
<dbReference type="SUPFAM" id="SSF48726">
    <property type="entry name" value="Immunoglobulin"/>
    <property type="match status" value="1"/>
</dbReference>
<name>A0A7K3WWJ8_9FLAO</name>
<keyword evidence="3" id="KW-1185">Reference proteome</keyword>
<feature type="domain" description="PKD" evidence="1">
    <location>
        <begin position="156"/>
        <end position="218"/>
    </location>
</feature>
<dbReference type="PROSITE" id="PS50093">
    <property type="entry name" value="PKD"/>
    <property type="match status" value="1"/>
</dbReference>
<reference evidence="2 3" key="1">
    <citation type="submission" date="2020-02" db="EMBL/GenBank/DDBJ databases">
        <title>Out from the shadows clarifying the taxonomy of the family Cryomorphaceae and related taxa by utilizing the GTDB taxonomic framework.</title>
        <authorList>
            <person name="Bowman J.P."/>
        </authorList>
    </citation>
    <scope>NUCLEOTIDE SEQUENCE [LARGE SCALE GENOMIC DNA]</scope>
    <source>
        <strain evidence="2 3">QSSC 1-22</strain>
    </source>
</reference>
<dbReference type="RefSeq" id="WP_163287348.1">
    <property type="nucleotide sequence ID" value="NZ_JAAGVY010000126.1"/>
</dbReference>
<dbReference type="CDD" id="cd00146">
    <property type="entry name" value="PKD"/>
    <property type="match status" value="1"/>
</dbReference>
<dbReference type="InterPro" id="IPR013783">
    <property type="entry name" value="Ig-like_fold"/>
</dbReference>
<evidence type="ECO:0000313" key="2">
    <source>
        <dbReference type="EMBL" id="NEN25914.1"/>
    </source>
</evidence>
<dbReference type="SUPFAM" id="SSF49299">
    <property type="entry name" value="PKD domain"/>
    <property type="match status" value="1"/>
</dbReference>
<protein>
    <recommendedName>
        <fullName evidence="1">PKD domain-containing protein</fullName>
    </recommendedName>
</protein>
<evidence type="ECO:0000313" key="3">
    <source>
        <dbReference type="Proteomes" id="UP000486602"/>
    </source>
</evidence>
<organism evidence="2 3">
    <name type="scientific">Cryomorpha ignava</name>
    <dbReference type="NCBI Taxonomy" id="101383"/>
    <lineage>
        <taxon>Bacteria</taxon>
        <taxon>Pseudomonadati</taxon>
        <taxon>Bacteroidota</taxon>
        <taxon>Flavobacteriia</taxon>
        <taxon>Flavobacteriales</taxon>
        <taxon>Cryomorphaceae</taxon>
        <taxon>Cryomorpha</taxon>
    </lineage>
</organism>
<dbReference type="EMBL" id="JAAGVY010000126">
    <property type="protein sequence ID" value="NEN25914.1"/>
    <property type="molecule type" value="Genomic_DNA"/>
</dbReference>
<accession>A0A7K3WWJ8</accession>
<feature type="non-terminal residue" evidence="2">
    <location>
        <position position="393"/>
    </location>
</feature>
<dbReference type="Gene3D" id="2.60.40.10">
    <property type="entry name" value="Immunoglobulins"/>
    <property type="match status" value="1"/>
</dbReference>
<dbReference type="InterPro" id="IPR000601">
    <property type="entry name" value="PKD_dom"/>
</dbReference>
<comment type="caution">
    <text evidence="2">The sequence shown here is derived from an EMBL/GenBank/DDBJ whole genome shotgun (WGS) entry which is preliminary data.</text>
</comment>
<dbReference type="AlphaFoldDB" id="A0A7K3WWJ8"/>
<evidence type="ECO:0000259" key="1">
    <source>
        <dbReference type="PROSITE" id="PS50093"/>
    </source>
</evidence>
<sequence length="393" mass="42124">ASFEEAGVYPFNYFVETDSCTKGFHQNVYIPFVGDMYYSVSCGTGSLYDVTLFDHSNIFPLEVGSMYNSYAYKEGTNSWQTIVAGNSVLSADAQLPPGDYQFREIIYSTLTTAAPPCTTIVNVNLPDKPNADFEIVSPFIPACINDVVVHLNNLSTPATGLNYVWDFEDGSTNYQANPDKVYGFLPLSPEFTITLTATSSAGCTDITQNTIEIQDNGLWDGVIKPFLSSSPAPPVCMGTPISLTYFNPGSPTPPSFTWYQGSIPFTPVVSSSSFDVTQSGDYWVMGSDEFGCLAPSEPVSIYFTPLPTPTIIGNPAQCDSVPFTLTSSINAASGLSLEWERSPGGVVGSGSTLFQTLPVGTYTYILTATQNGCDGVSVPYTVTVASPVDTPTV</sequence>
<dbReference type="Pfam" id="PF18911">
    <property type="entry name" value="PKD_4"/>
    <property type="match status" value="1"/>
</dbReference>
<dbReference type="InterPro" id="IPR036179">
    <property type="entry name" value="Ig-like_dom_sf"/>
</dbReference>
<gene>
    <name evidence="2" type="ORF">G3O08_20695</name>
</gene>
<proteinExistence type="predicted"/>
<feature type="non-terminal residue" evidence="2">
    <location>
        <position position="1"/>
    </location>
</feature>